<proteinExistence type="predicted"/>
<dbReference type="EMBL" id="JBHTMV010000004">
    <property type="protein sequence ID" value="MFD1293859.1"/>
    <property type="molecule type" value="Genomic_DNA"/>
</dbReference>
<comment type="caution">
    <text evidence="1">The sequence shown here is derived from an EMBL/GenBank/DDBJ whole genome shotgun (WGS) entry which is preliminary data.</text>
</comment>
<gene>
    <name evidence="1" type="ORF">ACFQ5N_08435</name>
</gene>
<dbReference type="Proteomes" id="UP001597241">
    <property type="component" value="Unassembled WGS sequence"/>
</dbReference>
<dbReference type="Gene3D" id="3.30.1150.10">
    <property type="match status" value="1"/>
</dbReference>
<name>A0ABW3WNQ3_9FLAO</name>
<reference evidence="2" key="1">
    <citation type="journal article" date="2019" name="Int. J. Syst. Evol. Microbiol.">
        <title>The Global Catalogue of Microorganisms (GCM) 10K type strain sequencing project: providing services to taxonomists for standard genome sequencing and annotation.</title>
        <authorList>
            <consortium name="The Broad Institute Genomics Platform"/>
            <consortium name="The Broad Institute Genome Sequencing Center for Infectious Disease"/>
            <person name="Wu L."/>
            <person name="Ma J."/>
        </authorList>
    </citation>
    <scope>NUCLEOTIDE SEQUENCE [LARGE SCALE GENOMIC DNA]</scope>
    <source>
        <strain evidence="2">CCUG 62221</strain>
    </source>
</reference>
<organism evidence="1 2">
    <name type="scientific">Lutibacter holmesii</name>
    <dbReference type="NCBI Taxonomy" id="1137985"/>
    <lineage>
        <taxon>Bacteria</taxon>
        <taxon>Pseudomonadati</taxon>
        <taxon>Bacteroidota</taxon>
        <taxon>Flavobacteriia</taxon>
        <taxon>Flavobacteriales</taxon>
        <taxon>Flavobacteriaceae</taxon>
        <taxon>Lutibacter</taxon>
    </lineage>
</organism>
<dbReference type="RefSeq" id="WP_386809061.1">
    <property type="nucleotide sequence ID" value="NZ_JBHTMV010000004.1"/>
</dbReference>
<accession>A0ABW3WNQ3</accession>
<evidence type="ECO:0008006" key="3">
    <source>
        <dbReference type="Google" id="ProtNLM"/>
    </source>
</evidence>
<sequence length="148" mass="16912">MKKNILIILGLFTLSVSSYSQKNEIKETSIEVEKDTTVYGLENNQAITAPVFKYKEKKGKLGVTEFLKDTLRHPEIDCEGKIYISFIIEKDSHISNVEILKDIGGVCIDYTKEALRIIDLMNGLWQPASINNKLVRYKTIIPISFNRE</sequence>
<protein>
    <recommendedName>
        <fullName evidence="3">TonB C-terminal domain-containing protein</fullName>
    </recommendedName>
</protein>
<evidence type="ECO:0000313" key="2">
    <source>
        <dbReference type="Proteomes" id="UP001597241"/>
    </source>
</evidence>
<evidence type="ECO:0000313" key="1">
    <source>
        <dbReference type="EMBL" id="MFD1293859.1"/>
    </source>
</evidence>
<keyword evidence="2" id="KW-1185">Reference proteome</keyword>
<dbReference type="SUPFAM" id="SSF74653">
    <property type="entry name" value="TolA/TonB C-terminal domain"/>
    <property type="match status" value="1"/>
</dbReference>